<organism evidence="3 4">
    <name type="scientific">Actinomadura logoneensis</name>
    <dbReference type="NCBI Taxonomy" id="2293572"/>
    <lineage>
        <taxon>Bacteria</taxon>
        <taxon>Bacillati</taxon>
        <taxon>Actinomycetota</taxon>
        <taxon>Actinomycetes</taxon>
        <taxon>Streptosporangiales</taxon>
        <taxon>Thermomonosporaceae</taxon>
        <taxon>Actinomadura</taxon>
    </lineage>
</organism>
<feature type="region of interest" description="Disordered" evidence="1">
    <location>
        <begin position="1"/>
        <end position="21"/>
    </location>
</feature>
<feature type="domain" description="DUF397" evidence="2">
    <location>
        <begin position="10"/>
        <end position="62"/>
    </location>
</feature>
<dbReference type="Pfam" id="PF04149">
    <property type="entry name" value="DUF397"/>
    <property type="match status" value="1"/>
</dbReference>
<dbReference type="AlphaFoldDB" id="A0A372JPD0"/>
<gene>
    <name evidence="3" type="ORF">DZF91_09815</name>
</gene>
<sequence length="69" mass="7689">MITERDQFSDWRKSSRSGDSRDCVEVGRTASLIGFADTKRRGRGVVLGLERPLAAEFLAAVKVGRYDLD</sequence>
<evidence type="ECO:0000259" key="2">
    <source>
        <dbReference type="Pfam" id="PF04149"/>
    </source>
</evidence>
<comment type="caution">
    <text evidence="3">The sequence shown here is derived from an EMBL/GenBank/DDBJ whole genome shotgun (WGS) entry which is preliminary data.</text>
</comment>
<evidence type="ECO:0000313" key="3">
    <source>
        <dbReference type="EMBL" id="RFU41820.1"/>
    </source>
</evidence>
<evidence type="ECO:0000256" key="1">
    <source>
        <dbReference type="SAM" id="MobiDB-lite"/>
    </source>
</evidence>
<dbReference type="RefSeq" id="WP_117357162.1">
    <property type="nucleotide sequence ID" value="NZ_QURH01000184.1"/>
</dbReference>
<proteinExistence type="predicted"/>
<name>A0A372JPD0_9ACTN</name>
<dbReference type="EMBL" id="QURH01000184">
    <property type="protein sequence ID" value="RFU41820.1"/>
    <property type="molecule type" value="Genomic_DNA"/>
</dbReference>
<protein>
    <submittedName>
        <fullName evidence="3">DUF397 domain-containing protein</fullName>
    </submittedName>
</protein>
<evidence type="ECO:0000313" key="4">
    <source>
        <dbReference type="Proteomes" id="UP000261811"/>
    </source>
</evidence>
<dbReference type="InterPro" id="IPR007278">
    <property type="entry name" value="DUF397"/>
</dbReference>
<dbReference type="OrthoDB" id="3482373at2"/>
<accession>A0A372JPD0</accession>
<keyword evidence="4" id="KW-1185">Reference proteome</keyword>
<reference evidence="3 4" key="1">
    <citation type="submission" date="2018-08" db="EMBL/GenBank/DDBJ databases">
        <title>Actinomadura jelena sp. nov., a novel Actinomycete isolated from soil in Chad.</title>
        <authorList>
            <person name="Shi L."/>
        </authorList>
    </citation>
    <scope>NUCLEOTIDE SEQUENCE [LARGE SCALE GENOMIC DNA]</scope>
    <source>
        <strain evidence="3 4">NEAU-G17</strain>
    </source>
</reference>
<dbReference type="Proteomes" id="UP000261811">
    <property type="component" value="Unassembled WGS sequence"/>
</dbReference>